<feature type="domain" description="PAC" evidence="12">
    <location>
        <begin position="419"/>
        <end position="470"/>
    </location>
</feature>
<evidence type="ECO:0000256" key="6">
    <source>
        <dbReference type="ARBA" id="ARBA00022840"/>
    </source>
</evidence>
<dbReference type="AlphaFoldDB" id="A0A437RC89"/>
<evidence type="ECO:0000256" key="1">
    <source>
        <dbReference type="ARBA" id="ARBA00000085"/>
    </source>
</evidence>
<feature type="coiled-coil region" evidence="8">
    <location>
        <begin position="451"/>
        <end position="491"/>
    </location>
</feature>
<dbReference type="Gene3D" id="3.30.450.20">
    <property type="entry name" value="PAS domain"/>
    <property type="match status" value="3"/>
</dbReference>
<dbReference type="InterPro" id="IPR005467">
    <property type="entry name" value="His_kinase_dom"/>
</dbReference>
<keyword evidence="14" id="KW-1185">Reference proteome</keyword>
<dbReference type="Pfam" id="PF02518">
    <property type="entry name" value="HATPase_c"/>
    <property type="match status" value="1"/>
</dbReference>
<keyword evidence="10" id="KW-1133">Transmembrane helix</keyword>
<dbReference type="EC" id="2.7.13.3" evidence="2"/>
<evidence type="ECO:0000256" key="9">
    <source>
        <dbReference type="SAM" id="MobiDB-lite"/>
    </source>
</evidence>
<keyword evidence="10" id="KW-0472">Membrane</keyword>
<protein>
    <recommendedName>
        <fullName evidence="2">histidine kinase</fullName>
        <ecNumber evidence="2">2.7.13.3</ecNumber>
    </recommendedName>
</protein>
<dbReference type="InterPro" id="IPR050351">
    <property type="entry name" value="BphY/WalK/GraS-like"/>
</dbReference>
<dbReference type="Proteomes" id="UP000285575">
    <property type="component" value="Unassembled WGS sequence"/>
</dbReference>
<dbReference type="CDD" id="cd12915">
    <property type="entry name" value="PDC2_DGC_like"/>
    <property type="match status" value="1"/>
</dbReference>
<feature type="transmembrane region" description="Helical" evidence="10">
    <location>
        <begin position="27"/>
        <end position="44"/>
    </location>
</feature>
<evidence type="ECO:0000259" key="11">
    <source>
        <dbReference type="PROSITE" id="PS50109"/>
    </source>
</evidence>
<keyword evidence="5" id="KW-0418">Kinase</keyword>
<dbReference type="InterPro" id="IPR036097">
    <property type="entry name" value="HisK_dim/P_sf"/>
</dbReference>
<evidence type="ECO:0000313" key="13">
    <source>
        <dbReference type="EMBL" id="RVU44382.1"/>
    </source>
</evidence>
<dbReference type="GO" id="GO:0000156">
    <property type="term" value="F:phosphorelay response regulator activity"/>
    <property type="evidence" value="ECO:0007669"/>
    <property type="project" value="TreeGrafter"/>
</dbReference>
<organism evidence="13 14">
    <name type="scientific">Rubrivivax rivuli</name>
    <dbReference type="NCBI Taxonomy" id="1862385"/>
    <lineage>
        <taxon>Bacteria</taxon>
        <taxon>Pseudomonadati</taxon>
        <taxon>Pseudomonadota</taxon>
        <taxon>Betaproteobacteria</taxon>
        <taxon>Burkholderiales</taxon>
        <taxon>Sphaerotilaceae</taxon>
        <taxon>Rubrivivax</taxon>
    </lineage>
</organism>
<dbReference type="SMART" id="SM00387">
    <property type="entry name" value="HATPase_c"/>
    <property type="match status" value="1"/>
</dbReference>
<feature type="transmembrane region" description="Helical" evidence="10">
    <location>
        <begin position="303"/>
        <end position="324"/>
    </location>
</feature>
<keyword evidence="4" id="KW-0547">Nucleotide-binding</keyword>
<dbReference type="GO" id="GO:0030295">
    <property type="term" value="F:protein kinase activator activity"/>
    <property type="evidence" value="ECO:0007669"/>
    <property type="project" value="TreeGrafter"/>
</dbReference>
<evidence type="ECO:0000256" key="2">
    <source>
        <dbReference type="ARBA" id="ARBA00012438"/>
    </source>
</evidence>
<dbReference type="PROSITE" id="PS50113">
    <property type="entry name" value="PAC"/>
    <property type="match status" value="1"/>
</dbReference>
<evidence type="ECO:0000256" key="7">
    <source>
        <dbReference type="ARBA" id="ARBA00023012"/>
    </source>
</evidence>
<dbReference type="RefSeq" id="WP_128229929.1">
    <property type="nucleotide sequence ID" value="NZ_SACR01000005.1"/>
</dbReference>
<dbReference type="CDD" id="cd18773">
    <property type="entry name" value="PDC1_HK_sensor"/>
    <property type="match status" value="1"/>
</dbReference>
<name>A0A437RC89_9BURK</name>
<evidence type="ECO:0000256" key="4">
    <source>
        <dbReference type="ARBA" id="ARBA00022741"/>
    </source>
</evidence>
<dbReference type="InterPro" id="IPR000700">
    <property type="entry name" value="PAS-assoc_C"/>
</dbReference>
<keyword evidence="8" id="KW-0175">Coiled coil</keyword>
<dbReference type="OrthoDB" id="9803824at2"/>
<evidence type="ECO:0000256" key="3">
    <source>
        <dbReference type="ARBA" id="ARBA00022679"/>
    </source>
</evidence>
<gene>
    <name evidence="13" type="ORF">EOE66_17050</name>
</gene>
<dbReference type="SUPFAM" id="SSF55874">
    <property type="entry name" value="ATPase domain of HSP90 chaperone/DNA topoisomerase II/histidine kinase"/>
    <property type="match status" value="1"/>
</dbReference>
<evidence type="ECO:0000256" key="8">
    <source>
        <dbReference type="SAM" id="Coils"/>
    </source>
</evidence>
<proteinExistence type="predicted"/>
<dbReference type="InterPro" id="IPR036890">
    <property type="entry name" value="HATPase_C_sf"/>
</dbReference>
<dbReference type="SUPFAM" id="SSF47384">
    <property type="entry name" value="Homodimeric domain of signal transducing histidine kinase"/>
    <property type="match status" value="1"/>
</dbReference>
<evidence type="ECO:0000256" key="10">
    <source>
        <dbReference type="SAM" id="Phobius"/>
    </source>
</evidence>
<accession>A0A437RC89</accession>
<dbReference type="InterPro" id="IPR004358">
    <property type="entry name" value="Sig_transdc_His_kin-like_C"/>
</dbReference>
<dbReference type="InterPro" id="IPR003594">
    <property type="entry name" value="HATPase_dom"/>
</dbReference>
<keyword evidence="10" id="KW-0812">Transmembrane</keyword>
<comment type="catalytic activity">
    <reaction evidence="1">
        <text>ATP + protein L-histidine = ADP + protein N-phospho-L-histidine.</text>
        <dbReference type="EC" id="2.7.13.3"/>
    </reaction>
</comment>
<dbReference type="PANTHER" id="PTHR42878">
    <property type="entry name" value="TWO-COMPONENT HISTIDINE KINASE"/>
    <property type="match status" value="1"/>
</dbReference>
<dbReference type="InterPro" id="IPR035965">
    <property type="entry name" value="PAS-like_dom_sf"/>
</dbReference>
<evidence type="ECO:0000256" key="5">
    <source>
        <dbReference type="ARBA" id="ARBA00022777"/>
    </source>
</evidence>
<dbReference type="PRINTS" id="PR00344">
    <property type="entry name" value="BCTRLSENSOR"/>
</dbReference>
<dbReference type="PANTHER" id="PTHR42878:SF7">
    <property type="entry name" value="SENSOR HISTIDINE KINASE GLRK"/>
    <property type="match status" value="1"/>
</dbReference>
<keyword evidence="7" id="KW-0902">Two-component regulatory system</keyword>
<comment type="caution">
    <text evidence="13">The sequence shown here is derived from an EMBL/GenBank/DDBJ whole genome shotgun (WGS) entry which is preliminary data.</text>
</comment>
<dbReference type="CDD" id="cd00075">
    <property type="entry name" value="HATPase"/>
    <property type="match status" value="1"/>
</dbReference>
<dbReference type="GO" id="GO:0007234">
    <property type="term" value="P:osmosensory signaling via phosphorelay pathway"/>
    <property type="evidence" value="ECO:0007669"/>
    <property type="project" value="TreeGrafter"/>
</dbReference>
<evidence type="ECO:0000259" key="12">
    <source>
        <dbReference type="PROSITE" id="PS50113"/>
    </source>
</evidence>
<feature type="region of interest" description="Disordered" evidence="9">
    <location>
        <begin position="1"/>
        <end position="23"/>
    </location>
</feature>
<dbReference type="GO" id="GO:0000155">
    <property type="term" value="F:phosphorelay sensor kinase activity"/>
    <property type="evidence" value="ECO:0007669"/>
    <property type="project" value="InterPro"/>
</dbReference>
<keyword evidence="3" id="KW-0808">Transferase</keyword>
<dbReference type="GO" id="GO:0005524">
    <property type="term" value="F:ATP binding"/>
    <property type="evidence" value="ECO:0007669"/>
    <property type="project" value="UniProtKB-KW"/>
</dbReference>
<dbReference type="SUPFAM" id="SSF55785">
    <property type="entry name" value="PYP-like sensor domain (PAS domain)"/>
    <property type="match status" value="1"/>
</dbReference>
<feature type="compositionally biased region" description="Pro residues" evidence="9">
    <location>
        <begin position="1"/>
        <end position="21"/>
    </location>
</feature>
<evidence type="ECO:0000313" key="14">
    <source>
        <dbReference type="Proteomes" id="UP000285575"/>
    </source>
</evidence>
<sequence length="713" mass="78307">MSSPSSSPPPSAAQPASPPPSHRQTTLLGLLLLGLVLLFAWQSWRADREDQLQNLRTVAELAERGTDRYFQQQQRSLSELALLLMQGGRLAEPAQLHERLRAYKERHDELQGVHLLALDGSYLGSSTTPDVTQLPSVQSQRNFPQIVASLRPGQPMELARPLRGPVSQRWILPLRLVVRDNQGQPLAFLVAAAPVELVQTFWSDAPVVRDAALALLRDDGYLINRYPLPEGVSDDEAYGAPRTGALVEHLRAQGFPRRGTVEGRSSLAGQDNATVYVRLGSFPVTMLVTMPHQRMLLNWWDRAAGPLLLMATLAALGLLIFHHLRQREHEWGHEREMTERRLRESEALLQRTGQVARIGGWRIDASARSVTASAGLFRILEIGEDEALDITRVLGFFPEQARAEVAAALERSLADGSSIDMELPFVSASGRPLWVRLVGEGEFEAGVPVRLVGALQDVSEYRQRRVELQQEQALRQRAEQQARELDELLAERGEMLDVLAHEVRQPLNNASAAMQSASAALKEVGNVAVASRLARAHAVMSQVTGSIDNTLAVATQLARPGPIRREDTDIDMLLATAITDVPVEQRGRVSIERQTATRTVLADMSLARLALRNLLVNALRHGPGSTPVTVRVSDSDEPLALMIDVVDRGPGIEPGMEARLFERGSRGSGSAGHGLGLFIVRRVMEQHGGNVLLLQNRPGEVVFRLVLEQAAGD</sequence>
<dbReference type="EMBL" id="SACR01000005">
    <property type="protein sequence ID" value="RVU44382.1"/>
    <property type="molecule type" value="Genomic_DNA"/>
</dbReference>
<feature type="domain" description="Histidine kinase" evidence="11">
    <location>
        <begin position="498"/>
        <end position="711"/>
    </location>
</feature>
<reference evidence="13 14" key="1">
    <citation type="submission" date="2019-01" db="EMBL/GenBank/DDBJ databases">
        <authorList>
            <person name="Chen W.-M."/>
        </authorList>
    </citation>
    <scope>NUCLEOTIDE SEQUENCE [LARGE SCALE GENOMIC DNA]</scope>
    <source>
        <strain evidence="13 14">KYPY4</strain>
    </source>
</reference>
<keyword evidence="6" id="KW-0067">ATP-binding</keyword>
<dbReference type="Gene3D" id="3.30.565.10">
    <property type="entry name" value="Histidine kinase-like ATPase, C-terminal domain"/>
    <property type="match status" value="1"/>
</dbReference>
<dbReference type="PROSITE" id="PS50109">
    <property type="entry name" value="HIS_KIN"/>
    <property type="match status" value="1"/>
</dbReference>